<evidence type="ECO:0000259" key="2">
    <source>
        <dbReference type="Pfam" id="PF13514"/>
    </source>
</evidence>
<dbReference type="Pfam" id="PF13514">
    <property type="entry name" value="AAA_27"/>
    <property type="match status" value="1"/>
</dbReference>
<gene>
    <name evidence="3" type="ORF">GCM10010987_63350</name>
    <name evidence="4" type="ORF">XH86_37090</name>
</gene>
<feature type="domain" description="YhaN AAA" evidence="2">
    <location>
        <begin position="1"/>
        <end position="208"/>
    </location>
</feature>
<dbReference type="InterPro" id="IPR027417">
    <property type="entry name" value="P-loop_NTPase"/>
</dbReference>
<dbReference type="AlphaFoldDB" id="A0A410VHI8"/>
<dbReference type="Gene3D" id="3.40.50.300">
    <property type="entry name" value="P-loop containing nucleotide triphosphate hydrolases"/>
    <property type="match status" value="1"/>
</dbReference>
<feature type="region of interest" description="Disordered" evidence="1">
    <location>
        <begin position="219"/>
        <end position="242"/>
    </location>
</feature>
<dbReference type="EMBL" id="CP030058">
    <property type="protein sequence ID" value="QOZ64376.1"/>
    <property type="molecule type" value="Genomic_DNA"/>
</dbReference>
<evidence type="ECO:0000313" key="5">
    <source>
        <dbReference type="Proteomes" id="UP000593880"/>
    </source>
</evidence>
<proteinExistence type="predicted"/>
<protein>
    <recommendedName>
        <fullName evidence="2">YhaN AAA domain-containing protein</fullName>
    </recommendedName>
</protein>
<evidence type="ECO:0000313" key="6">
    <source>
        <dbReference type="Proteomes" id="UP000625079"/>
    </source>
</evidence>
<dbReference type="PANTHER" id="PTHR41259:SF1">
    <property type="entry name" value="DOUBLE-STRAND BREAK REPAIR RAD50 ATPASE, PUTATIVE-RELATED"/>
    <property type="match status" value="1"/>
</dbReference>
<dbReference type="EMBL" id="BMHC01000020">
    <property type="protein sequence ID" value="GGI31223.1"/>
    <property type="molecule type" value="Genomic_DNA"/>
</dbReference>
<organism evidence="3 6">
    <name type="scientific">Bradyrhizobium guangdongense</name>
    <dbReference type="NCBI Taxonomy" id="1325090"/>
    <lineage>
        <taxon>Bacteria</taxon>
        <taxon>Pseudomonadati</taxon>
        <taxon>Pseudomonadota</taxon>
        <taxon>Alphaproteobacteria</taxon>
        <taxon>Hyphomicrobiales</taxon>
        <taxon>Nitrobacteraceae</taxon>
        <taxon>Bradyrhizobium</taxon>
    </lineage>
</organism>
<dbReference type="Proteomes" id="UP000593880">
    <property type="component" value="Plasmid unnamed"/>
</dbReference>
<dbReference type="OrthoDB" id="9764467at2"/>
<sequence length="258" mass="28230">MRVRSLDLIRYGHFTEASLHIPSEGPDFHIVYGENEAGKSTTMSAIEELLFGIPGQSARNVLHENAALRIGATLEREGTELSIRRRKGNKDTLLGLDELPLPAGDGLLGPLVGGIDRAFFCRMFCLAHERLRDGGRDIIQAKDDVGATLFAAGAGVSGLRDRLAAMQEEADGLWGSRRAGHRKYYQAEERLKEAEATLRQHTVTATKWQELKSAYEEARDAVSRSRKRSKSKSPSSPKSCASGAFIATYGVSAKSNTR</sequence>
<evidence type="ECO:0000313" key="3">
    <source>
        <dbReference type="EMBL" id="GGI31223.1"/>
    </source>
</evidence>
<dbReference type="GeneID" id="39481307"/>
<evidence type="ECO:0000313" key="4">
    <source>
        <dbReference type="EMBL" id="QOZ64376.1"/>
    </source>
</evidence>
<reference evidence="4 5" key="2">
    <citation type="submission" date="2018-06" db="EMBL/GenBank/DDBJ databases">
        <title>Comparative genomics of rhizobia nodulating Arachis hypogaea in China.</title>
        <authorList>
            <person name="Li Y."/>
        </authorList>
    </citation>
    <scope>NUCLEOTIDE SEQUENCE [LARGE SCALE GENOMIC DNA]</scope>
    <source>
        <strain evidence="4 5">CCBAU 51658</strain>
        <plasmid evidence="4 5">unnamed</plasmid>
    </source>
</reference>
<dbReference type="Proteomes" id="UP000625079">
    <property type="component" value="Unassembled WGS sequence"/>
</dbReference>
<dbReference type="SUPFAM" id="SSF52540">
    <property type="entry name" value="P-loop containing nucleoside triphosphate hydrolases"/>
    <property type="match status" value="1"/>
</dbReference>
<dbReference type="RefSeq" id="WP_128929785.1">
    <property type="nucleotide sequence ID" value="NZ_BMHC01000020.1"/>
</dbReference>
<name>A0A410VHI8_9BRAD</name>
<geneLocation type="plasmid" evidence="4 5">
    <name>unnamed</name>
</geneLocation>
<reference evidence="3" key="1">
    <citation type="journal article" date="2014" name="Int. J. Syst. Evol. Microbiol.">
        <title>Complete genome sequence of Corynebacterium casei LMG S-19264T (=DSM 44701T), isolated from a smear-ripened cheese.</title>
        <authorList>
            <consortium name="US DOE Joint Genome Institute (JGI-PGF)"/>
            <person name="Walter F."/>
            <person name="Albersmeier A."/>
            <person name="Kalinowski J."/>
            <person name="Ruckert C."/>
        </authorList>
    </citation>
    <scope>NUCLEOTIDE SEQUENCE</scope>
    <source>
        <strain evidence="3">CGMCC 1.15034</strain>
    </source>
</reference>
<reference evidence="3" key="3">
    <citation type="submission" date="2022-12" db="EMBL/GenBank/DDBJ databases">
        <authorList>
            <person name="Sun Q."/>
            <person name="Zhou Y."/>
        </authorList>
    </citation>
    <scope>NUCLEOTIDE SEQUENCE</scope>
    <source>
        <strain evidence="3">CGMCC 1.15034</strain>
    </source>
</reference>
<evidence type="ECO:0000256" key="1">
    <source>
        <dbReference type="SAM" id="MobiDB-lite"/>
    </source>
</evidence>
<dbReference type="PANTHER" id="PTHR41259">
    <property type="entry name" value="DOUBLE-STRAND BREAK REPAIR RAD50 ATPASE, PUTATIVE-RELATED"/>
    <property type="match status" value="1"/>
</dbReference>
<dbReference type="InterPro" id="IPR038734">
    <property type="entry name" value="YhaN_AAA"/>
</dbReference>
<keyword evidence="4" id="KW-0614">Plasmid</keyword>
<accession>A0A410VHI8</accession>
<keyword evidence="5" id="KW-1185">Reference proteome</keyword>